<dbReference type="OrthoDB" id="8113209at2759"/>
<feature type="non-terminal residue" evidence="1">
    <location>
        <position position="658"/>
    </location>
</feature>
<sequence length="658" mass="75790">MKLSIFFFNWIVSLYLITTPSYPFKLYPTSYATAFKPRFASSIYEVGIGSLDPLYIDFIQINHGGLKLDMHNIQIIGLKNTIIKSFNIDKNSRLLRLTLLIDYTLKSQYNAAGCIFSLPVFGNGDFSKTNTNVEMDMVMPFEIIKDGYGRDIIDLKGYQYSFIVKRAGSILLTNLYNGNKLTSDSLHALINQNWKLWSAEYEKFIYDKLNDKIFNAFDILMHKIKVAIVLLNNLTLILKPGYGLPHAPSQLVCGVRDTACLIVEIHDMFTALVGGNEQLNTKKLDTMFLDFLHINQNDYKVDFRNIYVSGLKDLVTEDVSIDLDSKIFRILFNTNLTFRSQYVVNGTLLSLPIEGKGNFLMKLNNSLIDLIMPFEIIKDAHGNDIMVLKSFNYTYDVRDSAQFYFENLYYGNKTASNTLHKVVQQNWKWLTIEFGKSALDLINMKIFNSILIYCLKAKFIILWDTLMDGIPKLGIERLDKMFLGNMSTSNLGLNYNVTNVELEGLRNVTVESFRFNMRLKLIEVLFRTTLINRSDYEVNGAVFSNLVYGSGKTSTVRKNIRFNALIFFDITKIDGKDILDLKAYFYGFDVRDRVVYEYSGLYNGDKKKSDNMHAFLNENWILITQNFAKNMLDTAADKVYNAVKTYLRHHPLEEIFIM</sequence>
<accession>A0A8J9V4V2</accession>
<evidence type="ECO:0000313" key="2">
    <source>
        <dbReference type="Proteomes" id="UP000838878"/>
    </source>
</evidence>
<name>A0A8J9V4V2_9NEOP</name>
<protein>
    <submittedName>
        <fullName evidence="1">Uncharacterized protein</fullName>
    </submittedName>
</protein>
<proteinExistence type="predicted"/>
<keyword evidence="2" id="KW-1185">Reference proteome</keyword>
<dbReference type="PANTHER" id="PTHR11008:SF41">
    <property type="entry name" value="RE70318P"/>
    <property type="match status" value="1"/>
</dbReference>
<dbReference type="InterPro" id="IPR010562">
    <property type="entry name" value="Haemolymph_juvenile_hormone-bd"/>
</dbReference>
<gene>
    <name evidence="1" type="ORF">BINO364_LOCUS6352</name>
</gene>
<dbReference type="PANTHER" id="PTHR11008">
    <property type="entry name" value="PROTEIN TAKEOUT-LIKE PROTEIN"/>
    <property type="match status" value="1"/>
</dbReference>
<dbReference type="EMBL" id="OV170234">
    <property type="protein sequence ID" value="CAH0720080.1"/>
    <property type="molecule type" value="Genomic_DNA"/>
</dbReference>
<dbReference type="Pfam" id="PF06585">
    <property type="entry name" value="JHBP"/>
    <property type="match status" value="3"/>
</dbReference>
<dbReference type="SMART" id="SM00700">
    <property type="entry name" value="JHBP"/>
    <property type="match status" value="3"/>
</dbReference>
<organism evidence="1 2">
    <name type="scientific">Brenthis ino</name>
    <name type="common">lesser marbled fritillary</name>
    <dbReference type="NCBI Taxonomy" id="405034"/>
    <lineage>
        <taxon>Eukaryota</taxon>
        <taxon>Metazoa</taxon>
        <taxon>Ecdysozoa</taxon>
        <taxon>Arthropoda</taxon>
        <taxon>Hexapoda</taxon>
        <taxon>Insecta</taxon>
        <taxon>Pterygota</taxon>
        <taxon>Neoptera</taxon>
        <taxon>Endopterygota</taxon>
        <taxon>Lepidoptera</taxon>
        <taxon>Glossata</taxon>
        <taxon>Ditrysia</taxon>
        <taxon>Papilionoidea</taxon>
        <taxon>Nymphalidae</taxon>
        <taxon>Heliconiinae</taxon>
        <taxon>Argynnini</taxon>
        <taxon>Brenthis</taxon>
    </lineage>
</organism>
<dbReference type="Gene3D" id="3.15.10.30">
    <property type="entry name" value="Haemolymph juvenile hormone binding protein"/>
    <property type="match status" value="3"/>
</dbReference>
<dbReference type="InterPro" id="IPR038606">
    <property type="entry name" value="To_sf"/>
</dbReference>
<dbReference type="AlphaFoldDB" id="A0A8J9V4V2"/>
<evidence type="ECO:0000313" key="1">
    <source>
        <dbReference type="EMBL" id="CAH0720080.1"/>
    </source>
</evidence>
<dbReference type="Proteomes" id="UP000838878">
    <property type="component" value="Chromosome 14"/>
</dbReference>
<reference evidence="1" key="1">
    <citation type="submission" date="2021-12" db="EMBL/GenBank/DDBJ databases">
        <authorList>
            <person name="Martin H S."/>
        </authorList>
    </citation>
    <scope>NUCLEOTIDE SEQUENCE</scope>
</reference>
<dbReference type="GO" id="GO:0005615">
    <property type="term" value="C:extracellular space"/>
    <property type="evidence" value="ECO:0007669"/>
    <property type="project" value="TreeGrafter"/>
</dbReference>